<evidence type="ECO:0000313" key="1">
    <source>
        <dbReference type="EMBL" id="JAD66607.1"/>
    </source>
</evidence>
<protein>
    <submittedName>
        <fullName evidence="1">Uncharacterized protein</fullName>
    </submittedName>
</protein>
<reference evidence="1" key="2">
    <citation type="journal article" date="2015" name="Data Brief">
        <title>Shoot transcriptome of the giant reed, Arundo donax.</title>
        <authorList>
            <person name="Barrero R.A."/>
            <person name="Guerrero F.D."/>
            <person name="Moolhuijzen P."/>
            <person name="Goolsby J.A."/>
            <person name="Tidwell J."/>
            <person name="Bellgard S.E."/>
            <person name="Bellgard M.I."/>
        </authorList>
    </citation>
    <scope>NUCLEOTIDE SEQUENCE</scope>
    <source>
        <tissue evidence="1">Shoot tissue taken approximately 20 cm above the soil surface</tissue>
    </source>
</reference>
<accession>A0A0A9C550</accession>
<organism evidence="1">
    <name type="scientific">Arundo donax</name>
    <name type="common">Giant reed</name>
    <name type="synonym">Donax arundinaceus</name>
    <dbReference type="NCBI Taxonomy" id="35708"/>
    <lineage>
        <taxon>Eukaryota</taxon>
        <taxon>Viridiplantae</taxon>
        <taxon>Streptophyta</taxon>
        <taxon>Embryophyta</taxon>
        <taxon>Tracheophyta</taxon>
        <taxon>Spermatophyta</taxon>
        <taxon>Magnoliopsida</taxon>
        <taxon>Liliopsida</taxon>
        <taxon>Poales</taxon>
        <taxon>Poaceae</taxon>
        <taxon>PACMAD clade</taxon>
        <taxon>Arundinoideae</taxon>
        <taxon>Arundineae</taxon>
        <taxon>Arundo</taxon>
    </lineage>
</organism>
<dbReference type="AlphaFoldDB" id="A0A0A9C550"/>
<reference evidence="1" key="1">
    <citation type="submission" date="2014-09" db="EMBL/GenBank/DDBJ databases">
        <authorList>
            <person name="Magalhaes I.L.F."/>
            <person name="Oliveira U."/>
            <person name="Santos F.R."/>
            <person name="Vidigal T.H.D.A."/>
            <person name="Brescovit A.D."/>
            <person name="Santos A.J."/>
        </authorList>
    </citation>
    <scope>NUCLEOTIDE SEQUENCE</scope>
    <source>
        <tissue evidence="1">Shoot tissue taken approximately 20 cm above the soil surface</tissue>
    </source>
</reference>
<dbReference type="EMBL" id="GBRH01231288">
    <property type="protein sequence ID" value="JAD66607.1"/>
    <property type="molecule type" value="Transcribed_RNA"/>
</dbReference>
<name>A0A0A9C550_ARUDO</name>
<sequence length="53" mass="6248">MFYYFSHMSLFCYLAPHVLLFYVYTTSLRLGPCTFLKLCFAFVPLDPSPQPFL</sequence>
<proteinExistence type="predicted"/>